<feature type="region of interest" description="Disordered" evidence="7">
    <location>
        <begin position="246"/>
        <end position="271"/>
    </location>
</feature>
<comment type="caution">
    <text evidence="9">The sequence shown here is derived from an EMBL/GenBank/DDBJ whole genome shotgun (WGS) entry which is preliminary data.</text>
</comment>
<keyword evidence="4" id="KW-0964">Secreted</keyword>
<dbReference type="Pfam" id="PF00229">
    <property type="entry name" value="TNF"/>
    <property type="match status" value="1"/>
</dbReference>
<accession>A0A5A9P3R2</accession>
<dbReference type="InterPro" id="IPR006052">
    <property type="entry name" value="TNF_dom"/>
</dbReference>
<evidence type="ECO:0000313" key="10">
    <source>
        <dbReference type="Proteomes" id="UP000324632"/>
    </source>
</evidence>
<comment type="subcellular location">
    <subcellularLocation>
        <location evidence="1">Secreted</location>
    </subcellularLocation>
</comment>
<dbReference type="GO" id="GO:0005164">
    <property type="term" value="F:tumor necrosis factor receptor binding"/>
    <property type="evidence" value="ECO:0007669"/>
    <property type="project" value="InterPro"/>
</dbReference>
<dbReference type="AlphaFoldDB" id="A0A5A9P3R2"/>
<dbReference type="InterPro" id="IPR008983">
    <property type="entry name" value="Tumour_necrosis_fac-like_dom"/>
</dbReference>
<evidence type="ECO:0000256" key="7">
    <source>
        <dbReference type="SAM" id="MobiDB-lite"/>
    </source>
</evidence>
<feature type="domain" description="THD" evidence="8">
    <location>
        <begin position="276"/>
        <end position="411"/>
    </location>
</feature>
<proteinExistence type="inferred from homology"/>
<protein>
    <recommendedName>
        <fullName evidence="8">THD domain-containing protein</fullName>
    </recommendedName>
</protein>
<dbReference type="Gene3D" id="2.60.120.40">
    <property type="match status" value="1"/>
</dbReference>
<evidence type="ECO:0000259" key="8">
    <source>
        <dbReference type="PROSITE" id="PS50049"/>
    </source>
</evidence>
<keyword evidence="6" id="KW-0325">Glycoprotein</keyword>
<evidence type="ECO:0000256" key="4">
    <source>
        <dbReference type="ARBA" id="ARBA00022525"/>
    </source>
</evidence>
<dbReference type="PANTHER" id="PTHR15151">
    <property type="entry name" value="PROTEIN EIGER"/>
    <property type="match status" value="1"/>
</dbReference>
<comment type="similarity">
    <text evidence="2">Belongs to the tumor necrosis factor family.</text>
</comment>
<keyword evidence="3" id="KW-0202">Cytokine</keyword>
<evidence type="ECO:0000256" key="2">
    <source>
        <dbReference type="ARBA" id="ARBA00008670"/>
    </source>
</evidence>
<evidence type="ECO:0000256" key="1">
    <source>
        <dbReference type="ARBA" id="ARBA00004613"/>
    </source>
</evidence>
<dbReference type="GO" id="GO:0005615">
    <property type="term" value="C:extracellular space"/>
    <property type="evidence" value="ECO:0007669"/>
    <property type="project" value="UniProtKB-KW"/>
</dbReference>
<evidence type="ECO:0000256" key="5">
    <source>
        <dbReference type="ARBA" id="ARBA00023157"/>
    </source>
</evidence>
<dbReference type="Proteomes" id="UP000324632">
    <property type="component" value="Chromosome 9"/>
</dbReference>
<evidence type="ECO:0000256" key="3">
    <source>
        <dbReference type="ARBA" id="ARBA00022514"/>
    </source>
</evidence>
<dbReference type="SUPFAM" id="SSF49842">
    <property type="entry name" value="TNF-like"/>
    <property type="match status" value="1"/>
</dbReference>
<dbReference type="InterPro" id="IPR051748">
    <property type="entry name" value="TNF_Ligand_Superfamily"/>
</dbReference>
<dbReference type="GO" id="GO:0006955">
    <property type="term" value="P:immune response"/>
    <property type="evidence" value="ECO:0007669"/>
    <property type="project" value="InterPro"/>
</dbReference>
<dbReference type="PANTHER" id="PTHR15151:SF24">
    <property type="entry name" value="A PROLIFERATION-INDUCING LIGAND-LIKE PROTEIN-RELATED"/>
    <property type="match status" value="1"/>
</dbReference>
<dbReference type="GO" id="GO:0030890">
    <property type="term" value="P:positive regulation of B cell proliferation"/>
    <property type="evidence" value="ECO:0007669"/>
    <property type="project" value="TreeGrafter"/>
</dbReference>
<keyword evidence="5" id="KW-1015">Disulfide bond</keyword>
<evidence type="ECO:0000256" key="6">
    <source>
        <dbReference type="ARBA" id="ARBA00023180"/>
    </source>
</evidence>
<sequence>MEDFDLYPPFAKRSKEVNRYSEETEETLLRSEMHVPSTDDSESVHASKLTLNIDVGLPAGLVGRHNAASECLTHEMLPRPSQLMGRRRRDQIFNKHAANVLQHIGDLQTRQRHINELKEDRWWGSTATENRVPQQFKEIRNEQHLGPTADVRLNAVLFDINVKDLTRLPLSRHMMNIPVRASVCKVKVFVCFLLCTCVTVTFIQWTHVWMLRAEITEIKHRSRPRDARDCASGCACCGGSGYDGFSERKTPKSNRDKRDVTELKKQRQKRNTEQHTFLHLVPVSSQSCNDNDITVLSWAVGQSRGNALQVSGDTVTVVTEGTYFIYSQVLYKHHTLVMGHVITKKFKGAESKLMKCLKSTPSNVSHPASNTCYTAGIHFLESGSTLQLSVPRRSAELILTAHATFMGILNI</sequence>
<organism evidence="9 10">
    <name type="scientific">Triplophysa tibetana</name>
    <dbReference type="NCBI Taxonomy" id="1572043"/>
    <lineage>
        <taxon>Eukaryota</taxon>
        <taxon>Metazoa</taxon>
        <taxon>Chordata</taxon>
        <taxon>Craniata</taxon>
        <taxon>Vertebrata</taxon>
        <taxon>Euteleostomi</taxon>
        <taxon>Actinopterygii</taxon>
        <taxon>Neopterygii</taxon>
        <taxon>Teleostei</taxon>
        <taxon>Ostariophysi</taxon>
        <taxon>Cypriniformes</taxon>
        <taxon>Nemacheilidae</taxon>
        <taxon>Triplophysa</taxon>
    </lineage>
</organism>
<reference evidence="9 10" key="1">
    <citation type="journal article" date="2019" name="Mol. Ecol. Resour.">
        <title>Chromosome-level genome assembly of Triplophysa tibetana, a fish adapted to the harsh high-altitude environment of the Tibetan Plateau.</title>
        <authorList>
            <person name="Yang X."/>
            <person name="Liu H."/>
            <person name="Ma Z."/>
            <person name="Zou Y."/>
            <person name="Zou M."/>
            <person name="Mao Y."/>
            <person name="Li X."/>
            <person name="Wang H."/>
            <person name="Chen T."/>
            <person name="Wang W."/>
            <person name="Yang R."/>
        </authorList>
    </citation>
    <scope>NUCLEOTIDE SEQUENCE [LARGE SCALE GENOMIC DNA]</scope>
    <source>
        <strain evidence="9">TTIB1903HZAU</strain>
        <tissue evidence="9">Muscle</tissue>
    </source>
</reference>
<evidence type="ECO:0000313" key="9">
    <source>
        <dbReference type="EMBL" id="KAA0716285.1"/>
    </source>
</evidence>
<dbReference type="GO" id="GO:0005125">
    <property type="term" value="F:cytokine activity"/>
    <property type="evidence" value="ECO:0007669"/>
    <property type="project" value="UniProtKB-KW"/>
</dbReference>
<keyword evidence="10" id="KW-1185">Reference proteome</keyword>
<dbReference type="EMBL" id="SOYY01000009">
    <property type="protein sequence ID" value="KAA0716285.1"/>
    <property type="molecule type" value="Genomic_DNA"/>
</dbReference>
<gene>
    <name evidence="9" type="ORF">E1301_Tti001720</name>
</gene>
<dbReference type="GO" id="GO:0016020">
    <property type="term" value="C:membrane"/>
    <property type="evidence" value="ECO:0007669"/>
    <property type="project" value="InterPro"/>
</dbReference>
<name>A0A5A9P3R2_9TELE</name>
<dbReference type="PROSITE" id="PS50049">
    <property type="entry name" value="THD_2"/>
    <property type="match status" value="1"/>
</dbReference>